<reference evidence="1" key="1">
    <citation type="submission" date="2021-06" db="EMBL/GenBank/DDBJ databases">
        <authorList>
            <person name="Kallberg Y."/>
            <person name="Tangrot J."/>
            <person name="Rosling A."/>
        </authorList>
    </citation>
    <scope>NUCLEOTIDE SEQUENCE</scope>
    <source>
        <strain evidence="1">MA461A</strain>
    </source>
</reference>
<dbReference type="EMBL" id="CAJVQC010046986">
    <property type="protein sequence ID" value="CAG8783931.1"/>
    <property type="molecule type" value="Genomic_DNA"/>
</dbReference>
<protein>
    <submittedName>
        <fullName evidence="1">13543_t:CDS:1</fullName>
    </submittedName>
</protein>
<comment type="caution">
    <text evidence="1">The sequence shown here is derived from an EMBL/GenBank/DDBJ whole genome shotgun (WGS) entry which is preliminary data.</text>
</comment>
<evidence type="ECO:0000313" key="2">
    <source>
        <dbReference type="Proteomes" id="UP000789920"/>
    </source>
</evidence>
<accession>A0ACA9R9Q8</accession>
<evidence type="ECO:0000313" key="1">
    <source>
        <dbReference type="EMBL" id="CAG8783931.1"/>
    </source>
</evidence>
<organism evidence="1 2">
    <name type="scientific">Racocetra persica</name>
    <dbReference type="NCBI Taxonomy" id="160502"/>
    <lineage>
        <taxon>Eukaryota</taxon>
        <taxon>Fungi</taxon>
        <taxon>Fungi incertae sedis</taxon>
        <taxon>Mucoromycota</taxon>
        <taxon>Glomeromycotina</taxon>
        <taxon>Glomeromycetes</taxon>
        <taxon>Diversisporales</taxon>
        <taxon>Gigasporaceae</taxon>
        <taxon>Racocetra</taxon>
    </lineage>
</organism>
<keyword evidence="2" id="KW-1185">Reference proteome</keyword>
<feature type="non-terminal residue" evidence="1">
    <location>
        <position position="1"/>
    </location>
</feature>
<feature type="non-terminal residue" evidence="1">
    <location>
        <position position="99"/>
    </location>
</feature>
<sequence>NNPLQQKAEILNIIKVMDSSYISRDAYRNLAAINFHLLHEYIVVNEQMKLTQEMTNKIQINLINMNKAINNINSEEEESDTDTDIDTNEINRSEFIDGQ</sequence>
<proteinExistence type="predicted"/>
<gene>
    <name evidence="1" type="ORF">RPERSI_LOCUS18005</name>
</gene>
<dbReference type="Proteomes" id="UP000789920">
    <property type="component" value="Unassembled WGS sequence"/>
</dbReference>
<name>A0ACA9R9Q8_9GLOM</name>